<gene>
    <name evidence="1" type="ORF">bsdcttw_12600</name>
</gene>
<dbReference type="KEGG" id="acht:bsdcttw_12600"/>
<dbReference type="EMBL" id="AP023368">
    <property type="protein sequence ID" value="BCJ98219.1"/>
    <property type="molecule type" value="Genomic_DNA"/>
</dbReference>
<evidence type="ECO:0000313" key="2">
    <source>
        <dbReference type="Proteomes" id="UP000515703"/>
    </source>
</evidence>
<proteinExistence type="predicted"/>
<keyword evidence="2" id="KW-1185">Reference proteome</keyword>
<reference evidence="1 2" key="2">
    <citation type="submission" date="2020-08" db="EMBL/GenBank/DDBJ databases">
        <authorList>
            <person name="Ueki A."/>
            <person name="Tonouchi A."/>
        </authorList>
    </citation>
    <scope>NUCLEOTIDE SEQUENCE [LARGE SCALE GENOMIC DNA]</scope>
    <source>
        <strain evidence="1 2">CTTW</strain>
    </source>
</reference>
<evidence type="ECO:0000313" key="1">
    <source>
        <dbReference type="EMBL" id="BCJ98219.1"/>
    </source>
</evidence>
<protein>
    <submittedName>
        <fullName evidence="1">Uncharacterized protein</fullName>
    </submittedName>
</protein>
<accession>A0A7I8DIF7</accession>
<dbReference type="AlphaFoldDB" id="A0A7I8DIF7"/>
<name>A0A7I8DIF7_9FIRM</name>
<organism evidence="1 2">
    <name type="scientific">Anaerocolumna chitinilytica</name>
    <dbReference type="NCBI Taxonomy" id="1727145"/>
    <lineage>
        <taxon>Bacteria</taxon>
        <taxon>Bacillati</taxon>
        <taxon>Bacillota</taxon>
        <taxon>Clostridia</taxon>
        <taxon>Lachnospirales</taxon>
        <taxon>Lachnospiraceae</taxon>
        <taxon>Anaerocolumna</taxon>
    </lineage>
</organism>
<dbReference type="RefSeq" id="WP_207726499.1">
    <property type="nucleotide sequence ID" value="NZ_AP023368.1"/>
</dbReference>
<reference evidence="1 2" key="1">
    <citation type="submission" date="2020-08" db="EMBL/GenBank/DDBJ databases">
        <title>Draft genome sequencing of an Anaerocolumna strain isolated from anoxic soil subjected to BSD treatment.</title>
        <authorList>
            <person name="Uek A."/>
            <person name="Tonouchi A."/>
        </authorList>
    </citation>
    <scope>NUCLEOTIDE SEQUENCE [LARGE SCALE GENOMIC DNA]</scope>
    <source>
        <strain evidence="1 2">CTTW</strain>
    </source>
</reference>
<sequence>MRYDSTLPNEMKWYLELNLQKEYGVSNERMEGRDEGAKSAIPVGEIRGEIAVVTAMLNDGMDIDTVKRYTRLSETRLKNILKNLNR</sequence>
<dbReference type="Proteomes" id="UP000515703">
    <property type="component" value="Chromosome"/>
</dbReference>